<keyword evidence="2 3" id="KW-0378">Hydrolase</keyword>
<evidence type="ECO:0000256" key="4">
    <source>
        <dbReference type="SAM" id="MobiDB-lite"/>
    </source>
</evidence>
<evidence type="ECO:0000313" key="6">
    <source>
        <dbReference type="EMBL" id="PZQ97898.1"/>
    </source>
</evidence>
<feature type="domain" description="Carboxylesterase type B" evidence="5">
    <location>
        <begin position="381"/>
        <end position="497"/>
    </location>
</feature>
<dbReference type="PROSITE" id="PS00941">
    <property type="entry name" value="CARBOXYLESTERASE_B_2"/>
    <property type="match status" value="1"/>
</dbReference>
<evidence type="ECO:0000313" key="7">
    <source>
        <dbReference type="Proteomes" id="UP000248975"/>
    </source>
</evidence>
<reference evidence="6 7" key="1">
    <citation type="submission" date="2017-08" db="EMBL/GenBank/DDBJ databases">
        <title>Infants hospitalized years apart are colonized by the same room-sourced microbial strains.</title>
        <authorList>
            <person name="Brooks B."/>
            <person name="Olm M.R."/>
            <person name="Firek B.A."/>
            <person name="Baker R."/>
            <person name="Thomas B.C."/>
            <person name="Morowitz M.J."/>
            <person name="Banfield J.F."/>
        </authorList>
    </citation>
    <scope>NUCLEOTIDE SEQUENCE [LARGE SCALE GENOMIC DNA]</scope>
    <source>
        <strain evidence="6">S2_003_000_R2_11</strain>
    </source>
</reference>
<dbReference type="SUPFAM" id="SSF53474">
    <property type="entry name" value="alpha/beta-Hydrolases"/>
    <property type="match status" value="1"/>
</dbReference>
<name>A0A2W5S4G4_CERSP</name>
<dbReference type="PROSITE" id="PS00122">
    <property type="entry name" value="CARBOXYLESTERASE_B_1"/>
    <property type="match status" value="1"/>
</dbReference>
<feature type="domain" description="Carboxylesterase type B" evidence="5">
    <location>
        <begin position="21"/>
        <end position="346"/>
    </location>
</feature>
<dbReference type="InterPro" id="IPR050309">
    <property type="entry name" value="Type-B_Carboxylest/Lipase"/>
</dbReference>
<sequence length="520" mass="54240">MALRMAFFAGLLCASGAWAGPQVVTASGAVEGVEKVGVQIFYGLPYAAPPVGDLRWRAPQPVTAWDGVRPAKAPASDCMQQPDAGEGSARGTRPSEDCLYLNLWRPDPTGRREPLPVLVWIHGGAYVNGGSSSPIYEASALARRGLIVVSLNYRLGRFGFFAHPALAAAGEAEVGNFGLLDMIAALNWVKANAAAFGGDPDDMTVMGQSAGGDAVMHILTAPRTAGLIQRAIVLSGDGRSNLLGGLRWDAPEGQRSALSVGRAFAEGQGIIGEGADALAALRALPAEAVAGGLSMSALGGHPELNETFVRGPIVDDTLVFSAPEARFASGTADAVPLLIGATDADVSEHRPPSDAPFSIFGDRAGLARAAYPAPGSTGELVATIGNDLTMQEPARFAARQMAALGEPAWRYRFAYVAAARSAAPSAGHASELPFLFGTLETRYPGAVTDKDTEVSRLFGDYIANFARSGDPNGPGLPNWPMQEQQNDAIMLFTRDGRAQGGHDPLDARLDLIEAITDAVP</sequence>
<dbReference type="PANTHER" id="PTHR11559">
    <property type="entry name" value="CARBOXYLESTERASE"/>
    <property type="match status" value="1"/>
</dbReference>
<organism evidence="6 7">
    <name type="scientific">Cereibacter sphaeroides</name>
    <name type="common">Rhodobacter sphaeroides</name>
    <dbReference type="NCBI Taxonomy" id="1063"/>
    <lineage>
        <taxon>Bacteria</taxon>
        <taxon>Pseudomonadati</taxon>
        <taxon>Pseudomonadota</taxon>
        <taxon>Alphaproteobacteria</taxon>
        <taxon>Rhodobacterales</taxon>
        <taxon>Paracoccaceae</taxon>
        <taxon>Cereibacter</taxon>
    </lineage>
</organism>
<dbReference type="GO" id="GO:0016787">
    <property type="term" value="F:hydrolase activity"/>
    <property type="evidence" value="ECO:0007669"/>
    <property type="project" value="UniProtKB-KW"/>
</dbReference>
<keyword evidence="3" id="KW-0732">Signal</keyword>
<dbReference type="InterPro" id="IPR029058">
    <property type="entry name" value="AB_hydrolase_fold"/>
</dbReference>
<evidence type="ECO:0000256" key="2">
    <source>
        <dbReference type="ARBA" id="ARBA00022801"/>
    </source>
</evidence>
<proteinExistence type="inferred from homology"/>
<dbReference type="Gene3D" id="3.40.50.1820">
    <property type="entry name" value="alpha/beta hydrolase"/>
    <property type="match status" value="1"/>
</dbReference>
<evidence type="ECO:0000256" key="1">
    <source>
        <dbReference type="ARBA" id="ARBA00005964"/>
    </source>
</evidence>
<comment type="similarity">
    <text evidence="1 3">Belongs to the type-B carboxylesterase/lipase family.</text>
</comment>
<accession>A0A2W5S4G4</accession>
<comment type="caution">
    <text evidence="6">The sequence shown here is derived from an EMBL/GenBank/DDBJ whole genome shotgun (WGS) entry which is preliminary data.</text>
</comment>
<evidence type="ECO:0000259" key="5">
    <source>
        <dbReference type="Pfam" id="PF00135"/>
    </source>
</evidence>
<feature type="region of interest" description="Disordered" evidence="4">
    <location>
        <begin position="73"/>
        <end position="93"/>
    </location>
</feature>
<dbReference type="EMBL" id="QFQS01000002">
    <property type="protein sequence ID" value="PZQ97898.1"/>
    <property type="molecule type" value="Genomic_DNA"/>
</dbReference>
<evidence type="ECO:0000256" key="3">
    <source>
        <dbReference type="RuleBase" id="RU361235"/>
    </source>
</evidence>
<dbReference type="InterPro" id="IPR019826">
    <property type="entry name" value="Carboxylesterase_B_AS"/>
</dbReference>
<dbReference type="InterPro" id="IPR002018">
    <property type="entry name" value="CarbesteraseB"/>
</dbReference>
<feature type="chain" id="PRO_5015798700" description="Carboxylic ester hydrolase" evidence="3">
    <location>
        <begin position="20"/>
        <end position="520"/>
    </location>
</feature>
<dbReference type="AlphaFoldDB" id="A0A2W5S4G4"/>
<dbReference type="Pfam" id="PF00135">
    <property type="entry name" value="COesterase"/>
    <property type="match status" value="2"/>
</dbReference>
<protein>
    <recommendedName>
        <fullName evidence="3">Carboxylic ester hydrolase</fullName>
        <ecNumber evidence="3">3.1.1.-</ecNumber>
    </recommendedName>
</protein>
<dbReference type="InterPro" id="IPR019819">
    <property type="entry name" value="Carboxylesterase_B_CS"/>
</dbReference>
<dbReference type="Proteomes" id="UP000248975">
    <property type="component" value="Unassembled WGS sequence"/>
</dbReference>
<feature type="signal peptide" evidence="3">
    <location>
        <begin position="1"/>
        <end position="19"/>
    </location>
</feature>
<gene>
    <name evidence="6" type="ORF">DI533_12190</name>
</gene>
<dbReference type="EC" id="3.1.1.-" evidence="3"/>